<protein>
    <recommendedName>
        <fullName evidence="7">Cell division protein SepF</fullName>
    </recommendedName>
</protein>
<accession>A0ABN0UZM2</accession>
<keyword evidence="2" id="KW-0717">Septation</keyword>
<dbReference type="Pfam" id="PF04472">
    <property type="entry name" value="SepF"/>
    <property type="match status" value="1"/>
</dbReference>
<keyword evidence="6" id="KW-1185">Reference proteome</keyword>
<evidence type="ECO:0000313" key="5">
    <source>
        <dbReference type="EMBL" id="GAA0267422.1"/>
    </source>
</evidence>
<name>A0ABN0UZM2_9ACTN</name>
<keyword evidence="1" id="KW-0132">Cell division</keyword>
<gene>
    <name evidence="5" type="ORF">GCM10009539_62810</name>
</gene>
<evidence type="ECO:0000256" key="4">
    <source>
        <dbReference type="ARBA" id="ARBA00044936"/>
    </source>
</evidence>
<reference evidence="5 6" key="1">
    <citation type="journal article" date="2019" name="Int. J. Syst. Evol. Microbiol.">
        <title>The Global Catalogue of Microorganisms (GCM) 10K type strain sequencing project: providing services to taxonomists for standard genome sequencing and annotation.</title>
        <authorList>
            <consortium name="The Broad Institute Genomics Platform"/>
            <consortium name="The Broad Institute Genome Sequencing Center for Infectious Disease"/>
            <person name="Wu L."/>
            <person name="Ma J."/>
        </authorList>
    </citation>
    <scope>NUCLEOTIDE SEQUENCE [LARGE SCALE GENOMIC DNA]</scope>
    <source>
        <strain evidence="5 6">JCM 10425</strain>
    </source>
</reference>
<comment type="caution">
    <text evidence="5">The sequence shown here is derived from an EMBL/GenBank/DDBJ whole genome shotgun (WGS) entry which is preliminary data.</text>
</comment>
<dbReference type="InterPro" id="IPR038594">
    <property type="entry name" value="SepF-like_sf"/>
</dbReference>
<evidence type="ECO:0000313" key="6">
    <source>
        <dbReference type="Proteomes" id="UP001500967"/>
    </source>
</evidence>
<evidence type="ECO:0008006" key="7">
    <source>
        <dbReference type="Google" id="ProtNLM"/>
    </source>
</evidence>
<evidence type="ECO:0000256" key="2">
    <source>
        <dbReference type="ARBA" id="ARBA00023210"/>
    </source>
</evidence>
<keyword evidence="3" id="KW-0131">Cell cycle</keyword>
<comment type="function">
    <text evidence="4">Cell division protein that is part of the divisome complex and is recruited early to the Z-ring. Probably stimulates Z-ring formation, perhaps through the cross-linking of FtsZ protofilaments. Its function overlaps with FtsA.</text>
</comment>
<dbReference type="EMBL" id="BAAAGX010000027">
    <property type="protein sequence ID" value="GAA0267422.1"/>
    <property type="molecule type" value="Genomic_DNA"/>
</dbReference>
<dbReference type="Proteomes" id="UP001500967">
    <property type="component" value="Unassembled WGS sequence"/>
</dbReference>
<organism evidence="5 6">
    <name type="scientific">Cryptosporangium japonicum</name>
    <dbReference type="NCBI Taxonomy" id="80872"/>
    <lineage>
        <taxon>Bacteria</taxon>
        <taxon>Bacillati</taxon>
        <taxon>Actinomycetota</taxon>
        <taxon>Actinomycetes</taxon>
        <taxon>Cryptosporangiales</taxon>
        <taxon>Cryptosporangiaceae</taxon>
        <taxon>Cryptosporangium</taxon>
    </lineage>
</organism>
<dbReference type="InterPro" id="IPR007561">
    <property type="entry name" value="Cell_div_SepF/SepF-rel"/>
</dbReference>
<sequence length="82" mass="9027">MVKTLRPQNYNEVFYVGDWFRCGTPVVMDLSEFDESDAMPLVDFATGLVVGCGGAMEKIAPRLFLLLPEDMVNAAKGASQPR</sequence>
<dbReference type="InterPro" id="IPR023052">
    <property type="entry name" value="Cell_div_SepF"/>
</dbReference>
<evidence type="ECO:0000256" key="3">
    <source>
        <dbReference type="ARBA" id="ARBA00023306"/>
    </source>
</evidence>
<evidence type="ECO:0000256" key="1">
    <source>
        <dbReference type="ARBA" id="ARBA00022618"/>
    </source>
</evidence>
<dbReference type="RefSeq" id="WP_344652545.1">
    <property type="nucleotide sequence ID" value="NZ_BAAAGX010000027.1"/>
</dbReference>
<proteinExistence type="predicted"/>
<dbReference type="PANTHER" id="PTHR35798">
    <property type="entry name" value="CELL DIVISION PROTEIN SEPF"/>
    <property type="match status" value="1"/>
</dbReference>
<dbReference type="PANTHER" id="PTHR35798:SF1">
    <property type="entry name" value="CELL DIVISION PROTEIN SEPF"/>
    <property type="match status" value="1"/>
</dbReference>
<dbReference type="Gene3D" id="3.30.110.150">
    <property type="entry name" value="SepF-like protein"/>
    <property type="match status" value="1"/>
</dbReference>